<name>A0A9D5BZ41_9LILI</name>
<dbReference type="Proteomes" id="UP001085076">
    <property type="component" value="Miscellaneous, Linkage group lg09"/>
</dbReference>
<comment type="caution">
    <text evidence="1">The sequence shown here is derived from an EMBL/GenBank/DDBJ whole genome shotgun (WGS) entry which is preliminary data.</text>
</comment>
<proteinExistence type="predicted"/>
<organism evidence="1 2">
    <name type="scientific">Dioscorea zingiberensis</name>
    <dbReference type="NCBI Taxonomy" id="325984"/>
    <lineage>
        <taxon>Eukaryota</taxon>
        <taxon>Viridiplantae</taxon>
        <taxon>Streptophyta</taxon>
        <taxon>Embryophyta</taxon>
        <taxon>Tracheophyta</taxon>
        <taxon>Spermatophyta</taxon>
        <taxon>Magnoliopsida</taxon>
        <taxon>Liliopsida</taxon>
        <taxon>Dioscoreales</taxon>
        <taxon>Dioscoreaceae</taxon>
        <taxon>Dioscorea</taxon>
    </lineage>
</organism>
<evidence type="ECO:0000313" key="1">
    <source>
        <dbReference type="EMBL" id="KAJ0963311.1"/>
    </source>
</evidence>
<reference evidence="1" key="1">
    <citation type="submission" date="2021-03" db="EMBL/GenBank/DDBJ databases">
        <authorList>
            <person name="Li Z."/>
            <person name="Yang C."/>
        </authorList>
    </citation>
    <scope>NUCLEOTIDE SEQUENCE</scope>
    <source>
        <strain evidence="1">Dzin_1.0</strain>
        <tissue evidence="1">Leaf</tissue>
    </source>
</reference>
<gene>
    <name evidence="1" type="ORF">J5N97_028433</name>
</gene>
<dbReference type="AlphaFoldDB" id="A0A9D5BZ41"/>
<evidence type="ECO:0000313" key="2">
    <source>
        <dbReference type="Proteomes" id="UP001085076"/>
    </source>
</evidence>
<sequence length="49" mass="5421">MAMDSRRFLGLKAFRSLDWADSGGILPFDVALLSELEKISRNKQCSCGS</sequence>
<dbReference type="EMBL" id="JAGGNH010000009">
    <property type="protein sequence ID" value="KAJ0963311.1"/>
    <property type="molecule type" value="Genomic_DNA"/>
</dbReference>
<accession>A0A9D5BZ41</accession>
<reference evidence="1" key="2">
    <citation type="journal article" date="2022" name="Hortic Res">
        <title>The genome of Dioscorea zingiberensis sheds light on the biosynthesis, origin and evolution of the medicinally important diosgenin saponins.</title>
        <authorList>
            <person name="Li Y."/>
            <person name="Tan C."/>
            <person name="Li Z."/>
            <person name="Guo J."/>
            <person name="Li S."/>
            <person name="Chen X."/>
            <person name="Wang C."/>
            <person name="Dai X."/>
            <person name="Yang H."/>
            <person name="Song W."/>
            <person name="Hou L."/>
            <person name="Xu J."/>
            <person name="Tong Z."/>
            <person name="Xu A."/>
            <person name="Yuan X."/>
            <person name="Wang W."/>
            <person name="Yang Q."/>
            <person name="Chen L."/>
            <person name="Sun Z."/>
            <person name="Wang K."/>
            <person name="Pan B."/>
            <person name="Chen J."/>
            <person name="Bao Y."/>
            <person name="Liu F."/>
            <person name="Qi X."/>
            <person name="Gang D.R."/>
            <person name="Wen J."/>
            <person name="Li J."/>
        </authorList>
    </citation>
    <scope>NUCLEOTIDE SEQUENCE</scope>
    <source>
        <strain evidence="1">Dzin_1.0</strain>
    </source>
</reference>
<protein>
    <submittedName>
        <fullName evidence="1">Uncharacterized protein</fullName>
    </submittedName>
</protein>
<keyword evidence="2" id="KW-1185">Reference proteome</keyword>